<proteinExistence type="predicted"/>
<dbReference type="AlphaFoldDB" id="A0A409XFP8"/>
<protein>
    <submittedName>
        <fullName evidence="2">Uncharacterized protein</fullName>
    </submittedName>
</protein>
<sequence length="231" mass="26016">MLLKLVSQHNVMDMTSQGLLIELCDNASKGEGFSEEELNSDGAEEYTPIQELVHAPSPSTHLTPPFLFLHLIAHGRTIVLRVRVCRNQRPRCGHHTFQNDVHLAAYHERPAPPAFPTSWLDRLTVQSTKQNHQHEHEHKHPRTRDRRPPLRGSFRHIPELVEMTLVTVAAALGSGLTRTVLSDSNSKPQLEIAHAAMGFAMRVATMQNRNIVSVTFSLAVYSSWATQRFSL</sequence>
<dbReference type="InParanoid" id="A0A409XFP8"/>
<evidence type="ECO:0000256" key="1">
    <source>
        <dbReference type="SAM" id="MobiDB-lite"/>
    </source>
</evidence>
<name>A0A409XFP8_PSICY</name>
<dbReference type="Proteomes" id="UP000283269">
    <property type="component" value="Unassembled WGS sequence"/>
</dbReference>
<organism evidence="2 3">
    <name type="scientific">Psilocybe cyanescens</name>
    <dbReference type="NCBI Taxonomy" id="93625"/>
    <lineage>
        <taxon>Eukaryota</taxon>
        <taxon>Fungi</taxon>
        <taxon>Dikarya</taxon>
        <taxon>Basidiomycota</taxon>
        <taxon>Agaricomycotina</taxon>
        <taxon>Agaricomycetes</taxon>
        <taxon>Agaricomycetidae</taxon>
        <taxon>Agaricales</taxon>
        <taxon>Agaricineae</taxon>
        <taxon>Strophariaceae</taxon>
        <taxon>Psilocybe</taxon>
    </lineage>
</organism>
<comment type="caution">
    <text evidence="2">The sequence shown here is derived from an EMBL/GenBank/DDBJ whole genome shotgun (WGS) entry which is preliminary data.</text>
</comment>
<evidence type="ECO:0000313" key="3">
    <source>
        <dbReference type="Proteomes" id="UP000283269"/>
    </source>
</evidence>
<feature type="region of interest" description="Disordered" evidence="1">
    <location>
        <begin position="126"/>
        <end position="152"/>
    </location>
</feature>
<keyword evidence="3" id="KW-1185">Reference proteome</keyword>
<dbReference type="EMBL" id="NHYD01001875">
    <property type="protein sequence ID" value="PPQ89457.1"/>
    <property type="molecule type" value="Genomic_DNA"/>
</dbReference>
<accession>A0A409XFP8</accession>
<gene>
    <name evidence="2" type="ORF">CVT25_012954</name>
</gene>
<evidence type="ECO:0000313" key="2">
    <source>
        <dbReference type="EMBL" id="PPQ89457.1"/>
    </source>
</evidence>
<reference evidence="2 3" key="1">
    <citation type="journal article" date="2018" name="Evol. Lett.">
        <title>Horizontal gene cluster transfer increased hallucinogenic mushroom diversity.</title>
        <authorList>
            <person name="Reynolds H.T."/>
            <person name="Vijayakumar V."/>
            <person name="Gluck-Thaler E."/>
            <person name="Korotkin H.B."/>
            <person name="Matheny P.B."/>
            <person name="Slot J.C."/>
        </authorList>
    </citation>
    <scope>NUCLEOTIDE SEQUENCE [LARGE SCALE GENOMIC DNA]</scope>
    <source>
        <strain evidence="2 3">2631</strain>
    </source>
</reference>